<accession>A0ABQ3QS80</accession>
<reference evidence="1" key="1">
    <citation type="submission" date="2024-05" db="EMBL/GenBank/DDBJ databases">
        <title>Whole genome shotgun sequence of Streptomyces violascens NBRC 12920.</title>
        <authorList>
            <person name="Komaki H."/>
            <person name="Tamura T."/>
        </authorList>
    </citation>
    <scope>NUCLEOTIDE SEQUENCE</scope>
    <source>
        <strain evidence="1">NBRC 12920</strain>
    </source>
</reference>
<dbReference type="InterPro" id="IPR036388">
    <property type="entry name" value="WH-like_DNA-bd_sf"/>
</dbReference>
<sequence>MLLAHALTAARIGRRLGITTCNANKRIENIYRKLGTATAGPKGSAGGES</sequence>
<dbReference type="RefSeq" id="WP_189971821.1">
    <property type="nucleotide sequence ID" value="NZ_BMUA01000055.1"/>
</dbReference>
<dbReference type="Gene3D" id="1.10.10.10">
    <property type="entry name" value="Winged helix-like DNA-binding domain superfamily/Winged helix DNA-binding domain"/>
    <property type="match status" value="1"/>
</dbReference>
<comment type="caution">
    <text evidence="1">The sequence shown here is derived from an EMBL/GenBank/DDBJ whole genome shotgun (WGS) entry which is preliminary data.</text>
</comment>
<dbReference type="EMBL" id="BNDY01000017">
    <property type="protein sequence ID" value="GHI40099.1"/>
    <property type="molecule type" value="Genomic_DNA"/>
</dbReference>
<evidence type="ECO:0000313" key="1">
    <source>
        <dbReference type="EMBL" id="GHI40099.1"/>
    </source>
</evidence>
<protein>
    <recommendedName>
        <fullName evidence="3">HTH luxR-type domain-containing protein</fullName>
    </recommendedName>
</protein>
<organism evidence="1 2">
    <name type="scientific">Streptomyces violascens</name>
    <dbReference type="NCBI Taxonomy" id="67381"/>
    <lineage>
        <taxon>Bacteria</taxon>
        <taxon>Bacillati</taxon>
        <taxon>Actinomycetota</taxon>
        <taxon>Actinomycetes</taxon>
        <taxon>Kitasatosporales</taxon>
        <taxon>Streptomycetaceae</taxon>
        <taxon>Streptomyces</taxon>
    </lineage>
</organism>
<gene>
    <name evidence="1" type="ORF">Sviol_45070</name>
</gene>
<dbReference type="Proteomes" id="UP001050808">
    <property type="component" value="Unassembled WGS sequence"/>
</dbReference>
<evidence type="ECO:0000313" key="2">
    <source>
        <dbReference type="Proteomes" id="UP001050808"/>
    </source>
</evidence>
<evidence type="ECO:0008006" key="3">
    <source>
        <dbReference type="Google" id="ProtNLM"/>
    </source>
</evidence>
<keyword evidence="2" id="KW-1185">Reference proteome</keyword>
<name>A0ABQ3QS80_9ACTN</name>
<proteinExistence type="predicted"/>